<reference evidence="1" key="2">
    <citation type="submission" date="2015-06" db="UniProtKB">
        <authorList>
            <consortium name="EnsemblPlants"/>
        </authorList>
    </citation>
    <scope>IDENTIFICATION</scope>
    <source>
        <strain evidence="1">DM1-3 516 R44</strain>
    </source>
</reference>
<keyword evidence="2" id="KW-1185">Reference proteome</keyword>
<reference evidence="2" key="1">
    <citation type="journal article" date="2011" name="Nature">
        <title>Genome sequence and analysis of the tuber crop potato.</title>
        <authorList>
            <consortium name="The Potato Genome Sequencing Consortium"/>
        </authorList>
    </citation>
    <scope>NUCLEOTIDE SEQUENCE [LARGE SCALE GENOMIC DNA]</scope>
    <source>
        <strain evidence="2">cv. DM1-3 516 R44</strain>
    </source>
</reference>
<dbReference type="EnsemblPlants" id="PGSC0003DMT400038332">
    <property type="protein sequence ID" value="PGSC0003DMT400038332"/>
    <property type="gene ID" value="PGSC0003DMG401014790"/>
</dbReference>
<evidence type="ECO:0000313" key="1">
    <source>
        <dbReference type="EnsemblPlants" id="PGSC0003DMT400038332"/>
    </source>
</evidence>
<dbReference type="Gramene" id="PGSC0003DMT400038332">
    <property type="protein sequence ID" value="PGSC0003DMT400038332"/>
    <property type="gene ID" value="PGSC0003DMG401014790"/>
</dbReference>
<protein>
    <submittedName>
        <fullName evidence="1">Uncharacterized protein</fullName>
    </submittedName>
</protein>
<evidence type="ECO:0000313" key="2">
    <source>
        <dbReference type="Proteomes" id="UP000011115"/>
    </source>
</evidence>
<name>M1B6N5_SOLTU</name>
<accession>M1B6N5</accession>
<dbReference type="AlphaFoldDB" id="M1B6N5"/>
<proteinExistence type="predicted"/>
<sequence length="172" mass="19930">MLQFNGLLVPELKCKYLSLELCIENFDLNGVAGLLGALPHVETLNIYMTENLLDNYFCDFEENNTDLQSWISSIVFPNLKNITIVNSILVCLNRQKRKRGFRRLVKLSQLLLKNATILKKFLVISKSRMCKKCKKCLTNCWCNFFSGLFDKLYPSRSSTNAKFILQVQVFRD</sequence>
<organism evidence="1 2">
    <name type="scientific">Solanum tuberosum</name>
    <name type="common">Potato</name>
    <dbReference type="NCBI Taxonomy" id="4113"/>
    <lineage>
        <taxon>Eukaryota</taxon>
        <taxon>Viridiplantae</taxon>
        <taxon>Streptophyta</taxon>
        <taxon>Embryophyta</taxon>
        <taxon>Tracheophyta</taxon>
        <taxon>Spermatophyta</taxon>
        <taxon>Magnoliopsida</taxon>
        <taxon>eudicotyledons</taxon>
        <taxon>Gunneridae</taxon>
        <taxon>Pentapetalae</taxon>
        <taxon>asterids</taxon>
        <taxon>lamiids</taxon>
        <taxon>Solanales</taxon>
        <taxon>Solanaceae</taxon>
        <taxon>Solanoideae</taxon>
        <taxon>Solaneae</taxon>
        <taxon>Solanum</taxon>
    </lineage>
</organism>
<dbReference type="Proteomes" id="UP000011115">
    <property type="component" value="Unassembled WGS sequence"/>
</dbReference>